<sequence>MNPTAGLSIADASERTGLTPDTLRYYERDGLMLHAVGRSSTGHRRYTETDLRWIRLITRLRATGMPIRAVRRYADLVRQGDGNEQERLDLLRAHRQQVLAQLAEVQDHLGAIDAKIGIYVEKLENTLQPTLDLERTPTV</sequence>
<dbReference type="RefSeq" id="WP_344145955.1">
    <property type="nucleotide sequence ID" value="NZ_BAAAQR010000001.1"/>
</dbReference>
<dbReference type="PANTHER" id="PTHR30204">
    <property type="entry name" value="REDOX-CYCLING DRUG-SENSING TRANSCRIPTIONAL ACTIVATOR SOXR"/>
    <property type="match status" value="1"/>
</dbReference>
<dbReference type="SMART" id="SM00422">
    <property type="entry name" value="HTH_MERR"/>
    <property type="match status" value="1"/>
</dbReference>
<keyword evidence="1" id="KW-0238">DNA-binding</keyword>
<dbReference type="PROSITE" id="PS00552">
    <property type="entry name" value="HTH_MERR_1"/>
    <property type="match status" value="1"/>
</dbReference>
<dbReference type="InterPro" id="IPR000551">
    <property type="entry name" value="MerR-type_HTH_dom"/>
</dbReference>
<dbReference type="Proteomes" id="UP001501771">
    <property type="component" value="Unassembled WGS sequence"/>
</dbReference>
<name>A0ABP5KSY2_9ACTN</name>
<evidence type="ECO:0000259" key="2">
    <source>
        <dbReference type="PROSITE" id="PS50937"/>
    </source>
</evidence>
<dbReference type="EMBL" id="BAAAQR010000001">
    <property type="protein sequence ID" value="GAA2135623.1"/>
    <property type="molecule type" value="Genomic_DNA"/>
</dbReference>
<dbReference type="Gene3D" id="1.10.1660.10">
    <property type="match status" value="1"/>
</dbReference>
<gene>
    <name evidence="3" type="ORF">GCM10009844_01080</name>
</gene>
<dbReference type="SUPFAM" id="SSF46955">
    <property type="entry name" value="Putative DNA-binding domain"/>
    <property type="match status" value="1"/>
</dbReference>
<feature type="domain" description="HTH merR-type" evidence="2">
    <location>
        <begin position="6"/>
        <end position="76"/>
    </location>
</feature>
<dbReference type="InterPro" id="IPR047057">
    <property type="entry name" value="MerR_fam"/>
</dbReference>
<comment type="caution">
    <text evidence="3">The sequence shown here is derived from an EMBL/GenBank/DDBJ whole genome shotgun (WGS) entry which is preliminary data.</text>
</comment>
<keyword evidence="4" id="KW-1185">Reference proteome</keyword>
<evidence type="ECO:0000256" key="1">
    <source>
        <dbReference type="ARBA" id="ARBA00023125"/>
    </source>
</evidence>
<proteinExistence type="predicted"/>
<dbReference type="PANTHER" id="PTHR30204:SF98">
    <property type="entry name" value="HTH-TYPE TRANSCRIPTIONAL REGULATOR ADHR"/>
    <property type="match status" value="1"/>
</dbReference>
<evidence type="ECO:0000313" key="3">
    <source>
        <dbReference type="EMBL" id="GAA2135623.1"/>
    </source>
</evidence>
<dbReference type="PROSITE" id="PS50937">
    <property type="entry name" value="HTH_MERR_2"/>
    <property type="match status" value="1"/>
</dbReference>
<dbReference type="Pfam" id="PF13411">
    <property type="entry name" value="MerR_1"/>
    <property type="match status" value="1"/>
</dbReference>
<dbReference type="InterPro" id="IPR009061">
    <property type="entry name" value="DNA-bd_dom_put_sf"/>
</dbReference>
<accession>A0ABP5KSY2</accession>
<organism evidence="3 4">
    <name type="scientific">Nocardioides koreensis</name>
    <dbReference type="NCBI Taxonomy" id="433651"/>
    <lineage>
        <taxon>Bacteria</taxon>
        <taxon>Bacillati</taxon>
        <taxon>Actinomycetota</taxon>
        <taxon>Actinomycetes</taxon>
        <taxon>Propionibacteriales</taxon>
        <taxon>Nocardioidaceae</taxon>
        <taxon>Nocardioides</taxon>
    </lineage>
</organism>
<protein>
    <submittedName>
        <fullName evidence="3">MerR family transcriptional regulator</fullName>
    </submittedName>
</protein>
<reference evidence="4" key="1">
    <citation type="journal article" date="2019" name="Int. J. Syst. Evol. Microbiol.">
        <title>The Global Catalogue of Microorganisms (GCM) 10K type strain sequencing project: providing services to taxonomists for standard genome sequencing and annotation.</title>
        <authorList>
            <consortium name="The Broad Institute Genomics Platform"/>
            <consortium name="The Broad Institute Genome Sequencing Center for Infectious Disease"/>
            <person name="Wu L."/>
            <person name="Ma J."/>
        </authorList>
    </citation>
    <scope>NUCLEOTIDE SEQUENCE [LARGE SCALE GENOMIC DNA]</scope>
    <source>
        <strain evidence="4">JCM 16022</strain>
    </source>
</reference>
<evidence type="ECO:0000313" key="4">
    <source>
        <dbReference type="Proteomes" id="UP001501771"/>
    </source>
</evidence>
<dbReference type="CDD" id="cd01109">
    <property type="entry name" value="HTH_YyaN"/>
    <property type="match status" value="1"/>
</dbReference>